<dbReference type="KEGG" id="aca:ACP_0298"/>
<evidence type="ECO:0000256" key="1">
    <source>
        <dbReference type="ARBA" id="ARBA00023015"/>
    </source>
</evidence>
<dbReference type="FunCoup" id="C1F9E4">
    <property type="interactions" value="58"/>
</dbReference>
<dbReference type="HOGENOM" id="CLU_066193_1_1_0"/>
<keyword evidence="1" id="KW-0805">Transcription regulation</keyword>
<dbReference type="SUPFAM" id="SSF46689">
    <property type="entry name" value="Homeodomain-like"/>
    <property type="match status" value="1"/>
</dbReference>
<keyword evidence="6" id="KW-1185">Reference proteome</keyword>
<dbReference type="GO" id="GO:0043565">
    <property type="term" value="F:sequence-specific DNA binding"/>
    <property type="evidence" value="ECO:0007669"/>
    <property type="project" value="InterPro"/>
</dbReference>
<gene>
    <name evidence="5" type="ordered locus">ACP_0298</name>
</gene>
<proteinExistence type="predicted"/>
<sequence length="236" mass="26770">MPNGEASIVFNLREEPIRLYDSENRARFESYGAAVFSGPRTRPFVIDSSQQERVFGIQFRPGGSWPFFAPPLSEFANLSISLNDLWQGGAGELREQLLAAREPATMFAVAEQCLLRAMRRDEGMHPAVGYALQRLAWDSSTLLEVSKAIGLSQRRFSDLFRHQVGLSPKAFHRLSRFQRVLAQVHGQTAVNWTAVAHECGYYDQPHFNHDFREFSGFSPGDYLSRATEHRNHVPLD</sequence>
<keyword evidence="2" id="KW-0238">DNA-binding</keyword>
<name>C1F9E4_ACIC5</name>
<dbReference type="PANTHER" id="PTHR46796">
    <property type="entry name" value="HTH-TYPE TRANSCRIPTIONAL ACTIVATOR RHAS-RELATED"/>
    <property type="match status" value="1"/>
</dbReference>
<dbReference type="PANTHER" id="PTHR46796:SF13">
    <property type="entry name" value="HTH-TYPE TRANSCRIPTIONAL ACTIVATOR RHAS"/>
    <property type="match status" value="1"/>
</dbReference>
<dbReference type="GO" id="GO:0003700">
    <property type="term" value="F:DNA-binding transcription factor activity"/>
    <property type="evidence" value="ECO:0007669"/>
    <property type="project" value="InterPro"/>
</dbReference>
<dbReference type="PROSITE" id="PS01124">
    <property type="entry name" value="HTH_ARAC_FAMILY_2"/>
    <property type="match status" value="1"/>
</dbReference>
<dbReference type="AlphaFoldDB" id="C1F9E4"/>
<evidence type="ECO:0000256" key="3">
    <source>
        <dbReference type="ARBA" id="ARBA00023163"/>
    </source>
</evidence>
<reference evidence="5 6" key="1">
    <citation type="journal article" date="2009" name="Appl. Environ. Microbiol.">
        <title>Three genomes from the phylum Acidobacteria provide insight into the lifestyles of these microorganisms in soils.</title>
        <authorList>
            <person name="Ward N.L."/>
            <person name="Challacombe J.F."/>
            <person name="Janssen P.H."/>
            <person name="Henrissat B."/>
            <person name="Coutinho P.M."/>
            <person name="Wu M."/>
            <person name="Xie G."/>
            <person name="Haft D.H."/>
            <person name="Sait M."/>
            <person name="Badger J."/>
            <person name="Barabote R.D."/>
            <person name="Bradley B."/>
            <person name="Brettin T.S."/>
            <person name="Brinkac L.M."/>
            <person name="Bruce D."/>
            <person name="Creasy T."/>
            <person name="Daugherty S.C."/>
            <person name="Davidsen T.M."/>
            <person name="DeBoy R.T."/>
            <person name="Detter J.C."/>
            <person name="Dodson R.J."/>
            <person name="Durkin A.S."/>
            <person name="Ganapathy A."/>
            <person name="Gwinn-Giglio M."/>
            <person name="Han C.S."/>
            <person name="Khouri H."/>
            <person name="Kiss H."/>
            <person name="Kothari S.P."/>
            <person name="Madupu R."/>
            <person name="Nelson K.E."/>
            <person name="Nelson W.C."/>
            <person name="Paulsen I."/>
            <person name="Penn K."/>
            <person name="Ren Q."/>
            <person name="Rosovitz M.J."/>
            <person name="Selengut J.D."/>
            <person name="Shrivastava S."/>
            <person name="Sullivan S.A."/>
            <person name="Tapia R."/>
            <person name="Thompson L.S."/>
            <person name="Watkins K.L."/>
            <person name="Yang Q."/>
            <person name="Yu C."/>
            <person name="Zafar N."/>
            <person name="Zhou L."/>
            <person name="Kuske C.R."/>
        </authorList>
    </citation>
    <scope>NUCLEOTIDE SEQUENCE [LARGE SCALE GENOMIC DNA]</scope>
    <source>
        <strain evidence="6">ATCC 51196 / DSM 11244 / BCRC 80197 / JCM 7670 / NBRC 15755 / NCIMB 13165 / 161</strain>
    </source>
</reference>
<evidence type="ECO:0000313" key="6">
    <source>
        <dbReference type="Proteomes" id="UP000002207"/>
    </source>
</evidence>
<dbReference type="InterPro" id="IPR018060">
    <property type="entry name" value="HTH_AraC"/>
</dbReference>
<dbReference type="Pfam" id="PF12833">
    <property type="entry name" value="HTH_18"/>
    <property type="match status" value="1"/>
</dbReference>
<organism evidence="5 6">
    <name type="scientific">Acidobacterium capsulatum (strain ATCC 51196 / DSM 11244 / BCRC 80197 / JCM 7670 / NBRC 15755 / NCIMB 13165 / 161)</name>
    <dbReference type="NCBI Taxonomy" id="240015"/>
    <lineage>
        <taxon>Bacteria</taxon>
        <taxon>Pseudomonadati</taxon>
        <taxon>Acidobacteriota</taxon>
        <taxon>Terriglobia</taxon>
        <taxon>Terriglobales</taxon>
        <taxon>Acidobacteriaceae</taxon>
        <taxon>Acidobacterium</taxon>
    </lineage>
</organism>
<dbReference type="EMBL" id="CP001472">
    <property type="protein sequence ID" value="ACO32810.1"/>
    <property type="molecule type" value="Genomic_DNA"/>
</dbReference>
<dbReference type="eggNOG" id="COG2207">
    <property type="taxonomic scope" value="Bacteria"/>
</dbReference>
<protein>
    <submittedName>
        <fullName evidence="5">Transcriptional regulator, AraC family</fullName>
    </submittedName>
</protein>
<evidence type="ECO:0000256" key="2">
    <source>
        <dbReference type="ARBA" id="ARBA00023125"/>
    </source>
</evidence>
<dbReference type="Gene3D" id="1.10.10.60">
    <property type="entry name" value="Homeodomain-like"/>
    <property type="match status" value="1"/>
</dbReference>
<dbReference type="Proteomes" id="UP000002207">
    <property type="component" value="Chromosome"/>
</dbReference>
<dbReference type="InterPro" id="IPR009057">
    <property type="entry name" value="Homeodomain-like_sf"/>
</dbReference>
<dbReference type="Pfam" id="PF20240">
    <property type="entry name" value="DUF6597"/>
    <property type="match status" value="1"/>
</dbReference>
<feature type="domain" description="HTH araC/xylS-type" evidence="4">
    <location>
        <begin position="125"/>
        <end position="225"/>
    </location>
</feature>
<keyword evidence="3" id="KW-0804">Transcription</keyword>
<accession>C1F9E4</accession>
<dbReference type="InterPro" id="IPR050204">
    <property type="entry name" value="AraC_XylS_family_regulators"/>
</dbReference>
<dbReference type="InParanoid" id="C1F9E4"/>
<dbReference type="SMART" id="SM00342">
    <property type="entry name" value="HTH_ARAC"/>
    <property type="match status" value="1"/>
</dbReference>
<dbReference type="InterPro" id="IPR046532">
    <property type="entry name" value="DUF6597"/>
</dbReference>
<evidence type="ECO:0000313" key="5">
    <source>
        <dbReference type="EMBL" id="ACO32810.1"/>
    </source>
</evidence>
<evidence type="ECO:0000259" key="4">
    <source>
        <dbReference type="PROSITE" id="PS01124"/>
    </source>
</evidence>
<dbReference type="STRING" id="240015.ACP_0298"/>